<organism evidence="1 2">
    <name type="scientific">Stentor coeruleus</name>
    <dbReference type="NCBI Taxonomy" id="5963"/>
    <lineage>
        <taxon>Eukaryota</taxon>
        <taxon>Sar</taxon>
        <taxon>Alveolata</taxon>
        <taxon>Ciliophora</taxon>
        <taxon>Postciliodesmatophora</taxon>
        <taxon>Heterotrichea</taxon>
        <taxon>Heterotrichida</taxon>
        <taxon>Stentoridae</taxon>
        <taxon>Stentor</taxon>
    </lineage>
</organism>
<name>A0A1R2BPW2_9CILI</name>
<comment type="caution">
    <text evidence="1">The sequence shown here is derived from an EMBL/GenBank/DDBJ whole genome shotgun (WGS) entry which is preliminary data.</text>
</comment>
<evidence type="ECO:0000313" key="2">
    <source>
        <dbReference type="Proteomes" id="UP000187209"/>
    </source>
</evidence>
<evidence type="ECO:0000313" key="1">
    <source>
        <dbReference type="EMBL" id="OMJ78756.1"/>
    </source>
</evidence>
<sequence length="235" mass="26649">MLDYREETTSEKLDENNQNPVIKKLEKNINSSNSHYNINSSIAFNDTLKNDQTLQNSNNENAEILYNIEKYEFLEVGDTESTYEDSFNQFHGYHKTIEIYGCELYKVTEYNESLECSVSEEAADLATKISDFSIKYTNSITDKFPKFSVASLSISDTSYQTINDTNKKSCLDYTENSDALNCTSPKQTIVCQEKDLKKQITNISVNITNSGETNTLKQSIETITENCSCSNCGVF</sequence>
<proteinExistence type="predicted"/>
<keyword evidence="2" id="KW-1185">Reference proteome</keyword>
<protein>
    <submittedName>
        <fullName evidence="1">Uncharacterized protein</fullName>
    </submittedName>
</protein>
<dbReference type="EMBL" id="MPUH01000505">
    <property type="protein sequence ID" value="OMJ78756.1"/>
    <property type="molecule type" value="Genomic_DNA"/>
</dbReference>
<accession>A0A1R2BPW2</accession>
<dbReference type="AlphaFoldDB" id="A0A1R2BPW2"/>
<reference evidence="1 2" key="1">
    <citation type="submission" date="2016-11" db="EMBL/GenBank/DDBJ databases">
        <title>The macronuclear genome of Stentor coeruleus: a giant cell with tiny introns.</title>
        <authorList>
            <person name="Slabodnick M."/>
            <person name="Ruby J.G."/>
            <person name="Reiff S.B."/>
            <person name="Swart E.C."/>
            <person name="Gosai S."/>
            <person name="Prabakaran S."/>
            <person name="Witkowska E."/>
            <person name="Larue G.E."/>
            <person name="Fisher S."/>
            <person name="Freeman R.M."/>
            <person name="Gunawardena J."/>
            <person name="Chu W."/>
            <person name="Stover N.A."/>
            <person name="Gregory B.D."/>
            <person name="Nowacki M."/>
            <person name="Derisi J."/>
            <person name="Roy S.W."/>
            <person name="Marshall W.F."/>
            <person name="Sood P."/>
        </authorList>
    </citation>
    <scope>NUCLEOTIDE SEQUENCE [LARGE SCALE GENOMIC DNA]</scope>
    <source>
        <strain evidence="1">WM001</strain>
    </source>
</reference>
<gene>
    <name evidence="1" type="ORF">SteCoe_21367</name>
</gene>
<dbReference type="Proteomes" id="UP000187209">
    <property type="component" value="Unassembled WGS sequence"/>
</dbReference>